<comment type="catalytic activity">
    <reaction evidence="10">
        <text>D-sedoheptulose 7-phosphate + D-glyceraldehyde 3-phosphate = D-erythrose 4-phosphate + beta-D-fructose 6-phosphate</text>
        <dbReference type="Rhea" id="RHEA:17053"/>
        <dbReference type="ChEBI" id="CHEBI:16897"/>
        <dbReference type="ChEBI" id="CHEBI:57483"/>
        <dbReference type="ChEBI" id="CHEBI:57634"/>
        <dbReference type="ChEBI" id="CHEBI:59776"/>
        <dbReference type="EC" id="2.2.1.2"/>
    </reaction>
</comment>
<comment type="caution">
    <text evidence="10">Lacks conserved residue(s) required for the propagation of feature annotation.</text>
</comment>
<protein>
    <recommendedName>
        <fullName evidence="5 10">Transaldolase</fullName>
        <ecNumber evidence="5 10">2.2.1.2</ecNumber>
    </recommendedName>
</protein>
<keyword evidence="7 10" id="KW-0808">Transferase</keyword>
<dbReference type="PANTHER" id="PTHR10683">
    <property type="entry name" value="TRANSALDOLASE"/>
    <property type="match status" value="1"/>
</dbReference>
<keyword evidence="8 10" id="KW-0570">Pentose shunt</keyword>
<evidence type="ECO:0000256" key="5">
    <source>
        <dbReference type="ARBA" id="ARBA00013151"/>
    </source>
</evidence>
<dbReference type="InterPro" id="IPR001585">
    <property type="entry name" value="TAL/FSA"/>
</dbReference>
<dbReference type="InterPro" id="IPR013785">
    <property type="entry name" value="Aldolase_TIM"/>
</dbReference>
<dbReference type="GO" id="GO:0005975">
    <property type="term" value="P:carbohydrate metabolic process"/>
    <property type="evidence" value="ECO:0007669"/>
    <property type="project" value="InterPro"/>
</dbReference>
<comment type="caution">
    <text evidence="11">The sequence shown here is derived from an EMBL/GenBank/DDBJ whole genome shotgun (WGS) entry which is preliminary data.</text>
</comment>
<dbReference type="EC" id="2.2.1.2" evidence="5 10"/>
<organism evidence="11 12">
    <name type="scientific">Streptomyces minutiscleroticus</name>
    <dbReference type="NCBI Taxonomy" id="68238"/>
    <lineage>
        <taxon>Bacteria</taxon>
        <taxon>Bacillati</taxon>
        <taxon>Actinomycetota</taxon>
        <taxon>Actinomycetes</taxon>
        <taxon>Kitasatosporales</taxon>
        <taxon>Streptomycetaceae</taxon>
        <taxon>Streptomyces</taxon>
    </lineage>
</organism>
<dbReference type="GO" id="GO:0006098">
    <property type="term" value="P:pentose-phosphate shunt"/>
    <property type="evidence" value="ECO:0007669"/>
    <property type="project" value="UniProtKB-UniRule"/>
</dbReference>
<evidence type="ECO:0000256" key="8">
    <source>
        <dbReference type="ARBA" id="ARBA00023126"/>
    </source>
</evidence>
<keyword evidence="6 10" id="KW-0963">Cytoplasm</keyword>
<evidence type="ECO:0000256" key="4">
    <source>
        <dbReference type="ARBA" id="ARBA00008426"/>
    </source>
</evidence>
<comment type="function">
    <text evidence="1 10">Transaldolase is important for the balance of metabolites in the pentose-phosphate pathway.</text>
</comment>
<comment type="pathway">
    <text evidence="3 10">Carbohydrate degradation; pentose phosphate pathway; D-glyceraldehyde 3-phosphate and beta-D-fructose 6-phosphate from D-ribose 5-phosphate and D-xylulose 5-phosphate (non-oxidative stage): step 2/3.</text>
</comment>
<proteinExistence type="inferred from homology"/>
<gene>
    <name evidence="11" type="primary">talA</name>
    <name evidence="10" type="synonym">tal</name>
    <name evidence="11" type="ORF">GCM10010358_68670</name>
</gene>
<reference evidence="11" key="2">
    <citation type="submission" date="2020-09" db="EMBL/GenBank/DDBJ databases">
        <authorList>
            <person name="Sun Q."/>
            <person name="Ohkuma M."/>
        </authorList>
    </citation>
    <scope>NUCLEOTIDE SEQUENCE</scope>
    <source>
        <strain evidence="11">JCM 4790</strain>
    </source>
</reference>
<dbReference type="PANTHER" id="PTHR10683:SF31">
    <property type="entry name" value="TRANSALDOLASE"/>
    <property type="match status" value="1"/>
</dbReference>
<dbReference type="Gene3D" id="3.20.20.70">
    <property type="entry name" value="Aldolase class I"/>
    <property type="match status" value="1"/>
</dbReference>
<evidence type="ECO:0000256" key="7">
    <source>
        <dbReference type="ARBA" id="ARBA00022679"/>
    </source>
</evidence>
<dbReference type="Pfam" id="PF00923">
    <property type="entry name" value="TAL_FSA"/>
    <property type="match status" value="1"/>
</dbReference>
<accession>A0A918NYR1</accession>
<evidence type="ECO:0000256" key="10">
    <source>
        <dbReference type="HAMAP-Rule" id="MF_00493"/>
    </source>
</evidence>
<dbReference type="InterPro" id="IPR004732">
    <property type="entry name" value="Transaldolase_2"/>
</dbReference>
<dbReference type="AlphaFoldDB" id="A0A918NYR1"/>
<dbReference type="SUPFAM" id="SSF51569">
    <property type="entry name" value="Aldolase"/>
    <property type="match status" value="1"/>
</dbReference>
<keyword evidence="9 10" id="KW-0704">Schiff base</keyword>
<evidence type="ECO:0000313" key="11">
    <source>
        <dbReference type="EMBL" id="GGY05523.1"/>
    </source>
</evidence>
<evidence type="ECO:0000256" key="9">
    <source>
        <dbReference type="ARBA" id="ARBA00023270"/>
    </source>
</evidence>
<name>A0A918NYR1_9ACTN</name>
<evidence type="ECO:0000256" key="1">
    <source>
        <dbReference type="ARBA" id="ARBA00003518"/>
    </source>
</evidence>
<evidence type="ECO:0000256" key="3">
    <source>
        <dbReference type="ARBA" id="ARBA00004857"/>
    </source>
</evidence>
<evidence type="ECO:0000256" key="2">
    <source>
        <dbReference type="ARBA" id="ARBA00004496"/>
    </source>
</evidence>
<reference evidence="11" key="1">
    <citation type="journal article" date="2014" name="Int. J. Syst. Evol. Microbiol.">
        <title>Complete genome sequence of Corynebacterium casei LMG S-19264T (=DSM 44701T), isolated from a smear-ripened cheese.</title>
        <authorList>
            <consortium name="US DOE Joint Genome Institute (JGI-PGF)"/>
            <person name="Walter F."/>
            <person name="Albersmeier A."/>
            <person name="Kalinowski J."/>
            <person name="Ruckert C."/>
        </authorList>
    </citation>
    <scope>NUCLEOTIDE SEQUENCE</scope>
    <source>
        <strain evidence="11">JCM 4790</strain>
    </source>
</reference>
<dbReference type="HAMAP" id="MF_00493">
    <property type="entry name" value="Transaldolase_2"/>
    <property type="match status" value="1"/>
</dbReference>
<comment type="similarity">
    <text evidence="4 10">Belongs to the transaldolase family. Type 2 subfamily.</text>
</comment>
<dbReference type="GO" id="GO:0004801">
    <property type="term" value="F:transaldolase activity"/>
    <property type="evidence" value="ECO:0007669"/>
    <property type="project" value="UniProtKB-UniRule"/>
</dbReference>
<keyword evidence="12" id="KW-1185">Reference proteome</keyword>
<dbReference type="PIRSF" id="PIRSF036915">
    <property type="entry name" value="Trnald_Bac_Plnt"/>
    <property type="match status" value="1"/>
</dbReference>
<comment type="subcellular location">
    <subcellularLocation>
        <location evidence="2 10">Cytoplasm</location>
    </subcellularLocation>
</comment>
<evidence type="ECO:0000256" key="6">
    <source>
        <dbReference type="ARBA" id="ARBA00022490"/>
    </source>
</evidence>
<dbReference type="EMBL" id="BMVU01000056">
    <property type="protein sequence ID" value="GGY05523.1"/>
    <property type="molecule type" value="Genomic_DNA"/>
</dbReference>
<sequence>MVTCPRPERSSVHSQFMAEGVGLWLDDYHRGQLADGSLERLVADGLVSGVVLRPAAMVRAMSATSAYPGRQARLPQADVSAEERVHELIAEDARTACTVLEPVFQSTKGMHGWVSLGMAPRLYADAEATVAQARLMTKRVGRPNVMIRIPLAHRGSVAIARLLAEGISVHVTSVFSLRRYAQAVEAYFHGLERATAGGHDASAVTSLVSVDVDGLNAGVDALLDNSADPATARVLRGQAGTATARLVYRRYEESLGCARWRTLVGCGARPQRLLWVSERSQKELRAELDRAERLIAWMTLHALSQPALEALSRCRQLPGDTLSGEHDWARGVFDGLERAGISIDSLTRDMEQEALDQELAVWDRLLTLAQAG</sequence>
<dbReference type="Proteomes" id="UP000619244">
    <property type="component" value="Unassembled WGS sequence"/>
</dbReference>
<dbReference type="GO" id="GO:0005737">
    <property type="term" value="C:cytoplasm"/>
    <property type="evidence" value="ECO:0007669"/>
    <property type="project" value="UniProtKB-SubCell"/>
</dbReference>
<evidence type="ECO:0000313" key="12">
    <source>
        <dbReference type="Proteomes" id="UP000619244"/>
    </source>
</evidence>